<evidence type="ECO:0000313" key="2">
    <source>
        <dbReference type="EMBL" id="MBB5868344.1"/>
    </source>
</evidence>
<dbReference type="EMBL" id="JACHMN010000002">
    <property type="protein sequence ID" value="MBB5868344.1"/>
    <property type="molecule type" value="Genomic_DNA"/>
</dbReference>
<feature type="chain" id="PRO_5032835564" evidence="1">
    <location>
        <begin position="29"/>
        <end position="543"/>
    </location>
</feature>
<proteinExistence type="predicted"/>
<keyword evidence="3" id="KW-1185">Reference proteome</keyword>
<dbReference type="Gene3D" id="2.60.120.380">
    <property type="match status" value="5"/>
</dbReference>
<dbReference type="InterPro" id="IPR017868">
    <property type="entry name" value="Filamin/ABP280_repeat-like"/>
</dbReference>
<evidence type="ECO:0000313" key="3">
    <source>
        <dbReference type="Proteomes" id="UP000587527"/>
    </source>
</evidence>
<sequence length="543" mass="54870">MFRRLATLAASSVLAALVIVAPAAPASAAVLTSGDPVTATVAVPGGTASYTFAGVSGEHITFDVSSSSWGGGVAYGNLYNPSGGYVGYFSMSSSATFGDFTLNATGTWTIVIDPSGSAVGAATFTYAVDLAGGALTSGVAVTTAIGFRGQNARYTFSGTAGEHVTFDASSTSWGGGVAYVELYNPTGGYLGYFSMSSSATFGDFTLNATGTWTAVVNPSSAATGAATIAFARDILGGSLTPDTAVTTAIGFRGQNARYTFSGTAGEHVTFDASSTSWGGGVAYVELYNPTGGYLGYFTISGSATFGDFTLNATGTWTVVINPSSAAMGSVTLTFARDILGGSLTSGTAVTTAIGFRGQNARYTFSGTSGEHVTFDASSTSWGGGIAYVELYNPTGGYLGYFTISGSATYGDFTLNATGTWTAVINPNSAATGSVTLTLGRDILGGSLTPAVPVTTTIGLRGQNARYTLSGTSGQHIRISASSTYWGGGQAYVELYNPTGGYLGYFTISGSATYGDFTLNATGTWTVLVNPNSAATGSATLSYL</sequence>
<organism evidence="2 3">
    <name type="scientific">Allocatelliglobosispora scoriae</name>
    <dbReference type="NCBI Taxonomy" id="643052"/>
    <lineage>
        <taxon>Bacteria</taxon>
        <taxon>Bacillati</taxon>
        <taxon>Actinomycetota</taxon>
        <taxon>Actinomycetes</taxon>
        <taxon>Micromonosporales</taxon>
        <taxon>Micromonosporaceae</taxon>
        <taxon>Allocatelliglobosispora</taxon>
    </lineage>
</organism>
<dbReference type="AlphaFoldDB" id="A0A841BJB0"/>
<gene>
    <name evidence="2" type="ORF">F4553_001723</name>
</gene>
<comment type="caution">
    <text evidence="2">The sequence shown here is derived from an EMBL/GenBank/DDBJ whole genome shotgun (WGS) entry which is preliminary data.</text>
</comment>
<reference evidence="2 3" key="1">
    <citation type="submission" date="2020-08" db="EMBL/GenBank/DDBJ databases">
        <title>Sequencing the genomes of 1000 actinobacteria strains.</title>
        <authorList>
            <person name="Klenk H.-P."/>
        </authorList>
    </citation>
    <scope>NUCLEOTIDE SEQUENCE [LARGE SCALE GENOMIC DNA]</scope>
    <source>
        <strain evidence="2 3">DSM 45362</strain>
    </source>
</reference>
<name>A0A841BJB0_9ACTN</name>
<evidence type="ECO:0000256" key="1">
    <source>
        <dbReference type="SAM" id="SignalP"/>
    </source>
</evidence>
<feature type="signal peptide" evidence="1">
    <location>
        <begin position="1"/>
        <end position="28"/>
    </location>
</feature>
<protein>
    <submittedName>
        <fullName evidence="2">Uncharacterized protein</fullName>
    </submittedName>
</protein>
<dbReference type="RefSeq" id="WP_184834211.1">
    <property type="nucleotide sequence ID" value="NZ_JACHMN010000002.1"/>
</dbReference>
<dbReference type="PROSITE" id="PS50194">
    <property type="entry name" value="FILAMIN_REPEAT"/>
    <property type="match status" value="1"/>
</dbReference>
<accession>A0A841BJB0</accession>
<dbReference type="Proteomes" id="UP000587527">
    <property type="component" value="Unassembled WGS sequence"/>
</dbReference>
<keyword evidence="1" id="KW-0732">Signal</keyword>